<keyword evidence="8" id="KW-0812">Transmembrane</keyword>
<keyword evidence="11" id="KW-1185">Reference proteome</keyword>
<dbReference type="OrthoDB" id="3037908at2759"/>
<evidence type="ECO:0000256" key="5">
    <source>
        <dbReference type="ARBA" id="ARBA00023163"/>
    </source>
</evidence>
<dbReference type="InterPro" id="IPR051711">
    <property type="entry name" value="Stress_Response_Reg"/>
</dbReference>
<dbReference type="GO" id="GO:0000981">
    <property type="term" value="F:DNA-binding transcription factor activity, RNA polymerase II-specific"/>
    <property type="evidence" value="ECO:0007669"/>
    <property type="project" value="InterPro"/>
</dbReference>
<evidence type="ECO:0000256" key="2">
    <source>
        <dbReference type="ARBA" id="ARBA00022723"/>
    </source>
</evidence>
<keyword evidence="2" id="KW-0479">Metal-binding</keyword>
<dbReference type="InterPro" id="IPR007219">
    <property type="entry name" value="XnlR_reg_dom"/>
</dbReference>
<dbReference type="AlphaFoldDB" id="A0A8H6R5Z2"/>
<dbReference type="CDD" id="cd00067">
    <property type="entry name" value="GAL4"/>
    <property type="match status" value="1"/>
</dbReference>
<comment type="caution">
    <text evidence="10">The sequence shown here is derived from an EMBL/GenBank/DDBJ whole genome shotgun (WGS) entry which is preliminary data.</text>
</comment>
<dbReference type="Pfam" id="PF00172">
    <property type="entry name" value="Zn_clus"/>
    <property type="match status" value="1"/>
</dbReference>
<evidence type="ECO:0000256" key="1">
    <source>
        <dbReference type="ARBA" id="ARBA00004123"/>
    </source>
</evidence>
<keyword evidence="8" id="KW-0472">Membrane</keyword>
<feature type="region of interest" description="Disordered" evidence="7">
    <location>
        <begin position="1"/>
        <end position="43"/>
    </location>
</feature>
<dbReference type="InterPro" id="IPR036864">
    <property type="entry name" value="Zn2-C6_fun-type_DNA-bd_sf"/>
</dbReference>
<dbReference type="SMART" id="SM00066">
    <property type="entry name" value="GAL4"/>
    <property type="match status" value="1"/>
</dbReference>
<protein>
    <submittedName>
        <fullName evidence="10">Putative transcriptional regulatory protein</fullName>
    </submittedName>
</protein>
<reference evidence="10" key="1">
    <citation type="submission" date="2020-04" db="EMBL/GenBank/DDBJ databases">
        <title>Draft genome resource of the tomato pathogen Pseudocercospora fuligena.</title>
        <authorList>
            <person name="Zaccaron A."/>
        </authorList>
    </citation>
    <scope>NUCLEOTIDE SEQUENCE</scope>
    <source>
        <strain evidence="10">PF001</strain>
    </source>
</reference>
<dbReference type="Gene3D" id="4.10.240.10">
    <property type="entry name" value="Zn(2)-C6 fungal-type DNA-binding domain"/>
    <property type="match status" value="1"/>
</dbReference>
<gene>
    <name evidence="10" type="ORF">HII31_13491</name>
</gene>
<keyword evidence="3" id="KW-0805">Transcription regulation</keyword>
<accession>A0A8H6R5Z2</accession>
<dbReference type="PANTHER" id="PTHR47540">
    <property type="entry name" value="THIAMINE REPRESSIBLE GENES REGULATORY PROTEIN THI5"/>
    <property type="match status" value="1"/>
</dbReference>
<keyword evidence="5" id="KW-0804">Transcription</keyword>
<name>A0A8H6R5Z2_9PEZI</name>
<dbReference type="PROSITE" id="PS00463">
    <property type="entry name" value="ZN2_CY6_FUNGAL_1"/>
    <property type="match status" value="1"/>
</dbReference>
<evidence type="ECO:0000256" key="3">
    <source>
        <dbReference type="ARBA" id="ARBA00023015"/>
    </source>
</evidence>
<organism evidence="10 11">
    <name type="scientific">Pseudocercospora fuligena</name>
    <dbReference type="NCBI Taxonomy" id="685502"/>
    <lineage>
        <taxon>Eukaryota</taxon>
        <taxon>Fungi</taxon>
        <taxon>Dikarya</taxon>
        <taxon>Ascomycota</taxon>
        <taxon>Pezizomycotina</taxon>
        <taxon>Dothideomycetes</taxon>
        <taxon>Dothideomycetidae</taxon>
        <taxon>Mycosphaerellales</taxon>
        <taxon>Mycosphaerellaceae</taxon>
        <taxon>Pseudocercospora</taxon>
    </lineage>
</organism>
<evidence type="ECO:0000313" key="10">
    <source>
        <dbReference type="EMBL" id="KAF7185216.1"/>
    </source>
</evidence>
<keyword evidence="4" id="KW-0238">DNA-binding</keyword>
<dbReference type="GO" id="GO:0043565">
    <property type="term" value="F:sequence-specific DNA binding"/>
    <property type="evidence" value="ECO:0007669"/>
    <property type="project" value="TreeGrafter"/>
</dbReference>
<proteinExistence type="predicted"/>
<dbReference type="GO" id="GO:0006351">
    <property type="term" value="P:DNA-templated transcription"/>
    <property type="evidence" value="ECO:0007669"/>
    <property type="project" value="InterPro"/>
</dbReference>
<feature type="domain" description="Zn(2)-C6 fungal-type" evidence="9">
    <location>
        <begin position="44"/>
        <end position="73"/>
    </location>
</feature>
<dbReference type="GO" id="GO:0008270">
    <property type="term" value="F:zinc ion binding"/>
    <property type="evidence" value="ECO:0007669"/>
    <property type="project" value="InterPro"/>
</dbReference>
<keyword evidence="8" id="KW-1133">Transmembrane helix</keyword>
<keyword evidence="6" id="KW-0539">Nucleus</keyword>
<dbReference type="GO" id="GO:0005634">
    <property type="term" value="C:nucleus"/>
    <property type="evidence" value="ECO:0007669"/>
    <property type="project" value="UniProtKB-SubCell"/>
</dbReference>
<evidence type="ECO:0000313" key="11">
    <source>
        <dbReference type="Proteomes" id="UP000660729"/>
    </source>
</evidence>
<dbReference type="PANTHER" id="PTHR47540:SF3">
    <property type="entry name" value="ZN(II)2CYS6 TRANSCRIPTION FACTOR (EUROFUNG)"/>
    <property type="match status" value="1"/>
</dbReference>
<dbReference type="InterPro" id="IPR001138">
    <property type="entry name" value="Zn2Cys6_DnaBD"/>
</dbReference>
<feature type="region of interest" description="Disordered" evidence="7">
    <location>
        <begin position="116"/>
        <end position="142"/>
    </location>
</feature>
<dbReference type="Proteomes" id="UP000660729">
    <property type="component" value="Unassembled WGS sequence"/>
</dbReference>
<feature type="compositionally biased region" description="Polar residues" evidence="7">
    <location>
        <begin position="119"/>
        <end position="140"/>
    </location>
</feature>
<dbReference type="CDD" id="cd12148">
    <property type="entry name" value="fungal_TF_MHR"/>
    <property type="match status" value="1"/>
</dbReference>
<evidence type="ECO:0000256" key="6">
    <source>
        <dbReference type="ARBA" id="ARBA00023242"/>
    </source>
</evidence>
<dbReference type="SUPFAM" id="SSF57701">
    <property type="entry name" value="Zn2/Cys6 DNA-binding domain"/>
    <property type="match status" value="1"/>
</dbReference>
<evidence type="ECO:0000256" key="8">
    <source>
        <dbReference type="SAM" id="Phobius"/>
    </source>
</evidence>
<dbReference type="Pfam" id="PF04082">
    <property type="entry name" value="Fungal_trans"/>
    <property type="match status" value="1"/>
</dbReference>
<dbReference type="EMBL" id="JABCIY010000342">
    <property type="protein sequence ID" value="KAF7185216.1"/>
    <property type="molecule type" value="Genomic_DNA"/>
</dbReference>
<comment type="subcellular location">
    <subcellularLocation>
        <location evidence="1">Nucleus</location>
    </subcellularLocation>
</comment>
<evidence type="ECO:0000259" key="9">
    <source>
        <dbReference type="PROSITE" id="PS50048"/>
    </source>
</evidence>
<sequence length="710" mass="78392">MAALSPVLDSKTPTSTHGSSTQPNDGGNGADSPRAAKRQKVTRACDSCKSRKRRCTGELPCTACHANGTHCTYLASYTRGRLVQPQPSAHHDNSAANLPIIRQQIAPEVRFEPVGLNNGAESNARTSRAASPEGGSTNLGQYLGPTSPYTFLRRAWKRFEEDGAKLLSVTAAQDDVAQSDSVFSYGDRQAPQVEQEDHFRLPDTAVTSLLLAQYFDLAMPTYRFLHKPTIAQWLATYHEVEAGVPGATLLPIRQAVVLVVLATARLINADEAQHISGPDETSRKDSERFFNAAQARMTSESGKPRLESIQARLAKCLFLLHTSRPNRAWYEFGTTIQLIMALGLHRASNIPSNQQDHIIRECRKRCLWAASTLDTYLSVILGRPALIHLEDIDQRMPDPVEDEDLTAQGIVQDHAPRDSVIKASILHAEITRIVKKAVHEQYSVERKRSQQKLETAAKLNAETAAWHASLPVVLSGAIHPSSLIPIFRRQITVLQLAHCHAQMMINRPSLLLDSSHTTLKESQINTCLSAAKSTLDSTLAAGFSKHTFQSFWYTQFVSFNALTVIYVWLIQRKHGRLPQAAAAFSIGGGKAVPGFNNHEEELLRLAETVQKDLMEASQGNAPSLRYSIVLEELQQEVQRATMTNSRRPPHLSAITETTGSTTPFAETEKVMDQVETNEFIEAFASEFPLDPDLFLSLDSFPFADFGIGMD</sequence>
<dbReference type="GO" id="GO:0045944">
    <property type="term" value="P:positive regulation of transcription by RNA polymerase II"/>
    <property type="evidence" value="ECO:0007669"/>
    <property type="project" value="TreeGrafter"/>
</dbReference>
<dbReference type="SMART" id="SM00906">
    <property type="entry name" value="Fungal_trans"/>
    <property type="match status" value="1"/>
</dbReference>
<dbReference type="PROSITE" id="PS50048">
    <property type="entry name" value="ZN2_CY6_FUNGAL_2"/>
    <property type="match status" value="1"/>
</dbReference>
<evidence type="ECO:0000256" key="4">
    <source>
        <dbReference type="ARBA" id="ARBA00023125"/>
    </source>
</evidence>
<evidence type="ECO:0000256" key="7">
    <source>
        <dbReference type="SAM" id="MobiDB-lite"/>
    </source>
</evidence>
<feature type="transmembrane region" description="Helical" evidence="8">
    <location>
        <begin position="551"/>
        <end position="569"/>
    </location>
</feature>
<feature type="compositionally biased region" description="Polar residues" evidence="7">
    <location>
        <begin position="11"/>
        <end position="25"/>
    </location>
</feature>